<evidence type="ECO:0000256" key="1">
    <source>
        <dbReference type="PIRSR" id="PIRSR000808-3"/>
    </source>
</evidence>
<dbReference type="Gene3D" id="3.30.428.10">
    <property type="entry name" value="HIT-like"/>
    <property type="match status" value="2"/>
</dbReference>
<dbReference type="InterPro" id="IPR001937">
    <property type="entry name" value="GalP_UDPtransf1"/>
</dbReference>
<dbReference type="Pfam" id="PF02744">
    <property type="entry name" value="GalP_UDP_tr_C"/>
    <property type="match status" value="1"/>
</dbReference>
<keyword evidence="1" id="KW-0479">Metal-binding</keyword>
<accession>A0A2U3QJ86</accession>
<dbReference type="Proteomes" id="UP000245125">
    <property type="component" value="Unassembled WGS sequence"/>
</dbReference>
<feature type="binding site" evidence="1">
    <location>
        <position position="113"/>
    </location>
    <ligand>
        <name>Zn(2+)</name>
        <dbReference type="ChEBI" id="CHEBI:29105"/>
    </ligand>
</feature>
<dbReference type="EC" id="2.7.7.12" evidence="3"/>
<dbReference type="InterPro" id="IPR053177">
    <property type="entry name" value="ADP-glucose_phosphorylase"/>
</dbReference>
<dbReference type="OrthoDB" id="9769064at2"/>
<evidence type="ECO:0000313" key="4">
    <source>
        <dbReference type="Proteomes" id="UP000245125"/>
    </source>
</evidence>
<dbReference type="AlphaFoldDB" id="A0A2U3QJ86"/>
<name>A0A2U3QJ86_9BACT</name>
<keyword evidence="3" id="KW-0808">Transferase</keyword>
<feature type="domain" description="Galactose-1-phosphate uridyl transferase C-terminal" evidence="2">
    <location>
        <begin position="184"/>
        <end position="292"/>
    </location>
</feature>
<organism evidence="3 4">
    <name type="scientific">Candidatus Sulfobium mesophilum</name>
    <dbReference type="NCBI Taxonomy" id="2016548"/>
    <lineage>
        <taxon>Bacteria</taxon>
        <taxon>Pseudomonadati</taxon>
        <taxon>Nitrospirota</taxon>
        <taxon>Nitrospiria</taxon>
        <taxon>Nitrospirales</taxon>
        <taxon>Nitrospiraceae</taxon>
        <taxon>Candidatus Sulfobium</taxon>
    </lineage>
</organism>
<gene>
    <name evidence="3" type="ORF">NBG4_550010</name>
</gene>
<keyword evidence="1" id="KW-0862">Zinc</keyword>
<dbReference type="PIRSF" id="PIRSF000808">
    <property type="entry name" value="GalT"/>
    <property type="match status" value="1"/>
</dbReference>
<evidence type="ECO:0000313" key="3">
    <source>
        <dbReference type="EMBL" id="SPQ01449.1"/>
    </source>
</evidence>
<proteinExistence type="predicted"/>
<feature type="binding site" evidence="1">
    <location>
        <position position="164"/>
    </location>
    <ligand>
        <name>Zn(2+)</name>
        <dbReference type="ChEBI" id="CHEBI:29105"/>
    </ligand>
</feature>
<feature type="binding site" evidence="1">
    <location>
        <position position="46"/>
    </location>
    <ligand>
        <name>Zn(2+)</name>
        <dbReference type="ChEBI" id="CHEBI:29105"/>
    </ligand>
</feature>
<dbReference type="PANTHER" id="PTHR42763:SF1">
    <property type="entry name" value="UDP-GLUCOSE--HEXOSE-1-PHOSPHATE URIDYLYLTRANSFERASE"/>
    <property type="match status" value="1"/>
</dbReference>
<reference evidence="4" key="1">
    <citation type="submission" date="2018-03" db="EMBL/GenBank/DDBJ databases">
        <authorList>
            <person name="Zecchin S."/>
        </authorList>
    </citation>
    <scope>NUCLEOTIDE SEQUENCE [LARGE SCALE GENOMIC DNA]</scope>
</reference>
<dbReference type="GO" id="GO:0008108">
    <property type="term" value="F:UDP-glucose:hexose-1-phosphate uridylyltransferase activity"/>
    <property type="evidence" value="ECO:0007669"/>
    <property type="project" value="UniProtKB-EC"/>
</dbReference>
<dbReference type="SUPFAM" id="SSF54197">
    <property type="entry name" value="HIT-like"/>
    <property type="match status" value="2"/>
</dbReference>
<sequence length="338" mass="38801">MKKTDLHELRKDPLLGRWVAVLNQPKAPSDYAISPVVENEGSCMLCAGRESETSPEILSLPSGHGSRAWATRVIPNVSPVFQVEGELARRGEGMYDKMNNIGASEIIIESPEHMVRPEDKGLDQMMKVIRTYKDRMLDLERDPRLRYTLIYKNSGKEAGAIYSHPVSHLASTPVIPKRVKEELDGAKEYFAYKERCIFCDIIREELRTGSRIILETRHFISFCPYASKFPFESWIVPKRHSCSFQDILVEEIEDMAFILSSLLKKLRAAIPGLAFNYFIHSAPNRIPRKDHWHTLGEDFHWHMEIMPRLLQTSGFEWGSGFYILPTSPEYASNCLREV</sequence>
<dbReference type="GO" id="GO:0008270">
    <property type="term" value="F:zinc ion binding"/>
    <property type="evidence" value="ECO:0007669"/>
    <property type="project" value="InterPro"/>
</dbReference>
<keyword evidence="3" id="KW-0548">Nucleotidyltransferase</keyword>
<keyword evidence="4" id="KW-1185">Reference proteome</keyword>
<dbReference type="InterPro" id="IPR005850">
    <property type="entry name" value="GalP_Utransf_C"/>
</dbReference>
<dbReference type="UniPathway" id="UPA00214"/>
<protein>
    <submittedName>
        <fullName evidence="3">Galactose-1-phosphate uridylyltransferase</fullName>
        <ecNumber evidence="3">2.7.7.12</ecNumber>
    </submittedName>
</protein>
<dbReference type="GO" id="GO:0006012">
    <property type="term" value="P:galactose metabolic process"/>
    <property type="evidence" value="ECO:0007669"/>
    <property type="project" value="UniProtKB-UniPathway"/>
</dbReference>
<dbReference type="EMBL" id="OUUY01000103">
    <property type="protein sequence ID" value="SPQ01449.1"/>
    <property type="molecule type" value="Genomic_DNA"/>
</dbReference>
<evidence type="ECO:0000259" key="2">
    <source>
        <dbReference type="Pfam" id="PF02744"/>
    </source>
</evidence>
<comment type="cofactor">
    <cofactor evidence="1">
        <name>Zn(2+)</name>
        <dbReference type="ChEBI" id="CHEBI:29105"/>
    </cofactor>
    <text evidence="1">Binds 1 zinc ion per subunit.</text>
</comment>
<dbReference type="PANTHER" id="PTHR42763">
    <property type="entry name" value="ADP-GLUCOSE PHOSPHORYLASE"/>
    <property type="match status" value="1"/>
</dbReference>
<dbReference type="InterPro" id="IPR036265">
    <property type="entry name" value="HIT-like_sf"/>
</dbReference>
<feature type="binding site" evidence="1">
    <location>
        <position position="43"/>
    </location>
    <ligand>
        <name>Zn(2+)</name>
        <dbReference type="ChEBI" id="CHEBI:29105"/>
    </ligand>
</feature>